<name>A0A9Q0LLT9_ANAIG</name>
<protein>
    <submittedName>
        <fullName evidence="2">Uncharacterized protein</fullName>
    </submittedName>
</protein>
<reference evidence="2" key="1">
    <citation type="submission" date="2022-10" db="EMBL/GenBank/DDBJ databases">
        <title>Novel sulphate-reducing endosymbionts in the free-living metamonad Anaeramoeba.</title>
        <authorList>
            <person name="Jerlstrom-Hultqvist J."/>
            <person name="Cepicka I."/>
            <person name="Gallot-Lavallee L."/>
            <person name="Salas-Leiva D."/>
            <person name="Curtis B.A."/>
            <person name="Zahonova K."/>
            <person name="Pipaliya S."/>
            <person name="Dacks J."/>
            <person name="Roger A.J."/>
        </authorList>
    </citation>
    <scope>NUCLEOTIDE SEQUENCE</scope>
    <source>
        <strain evidence="2">BMAN</strain>
    </source>
</reference>
<evidence type="ECO:0000313" key="3">
    <source>
        <dbReference type="Proteomes" id="UP001149090"/>
    </source>
</evidence>
<feature type="region of interest" description="Disordered" evidence="1">
    <location>
        <begin position="37"/>
        <end position="87"/>
    </location>
</feature>
<keyword evidence="3" id="KW-1185">Reference proteome</keyword>
<comment type="caution">
    <text evidence="2">The sequence shown here is derived from an EMBL/GenBank/DDBJ whole genome shotgun (WGS) entry which is preliminary data.</text>
</comment>
<dbReference type="Proteomes" id="UP001149090">
    <property type="component" value="Unassembled WGS sequence"/>
</dbReference>
<feature type="compositionally biased region" description="Polar residues" evidence="1">
    <location>
        <begin position="64"/>
        <end position="73"/>
    </location>
</feature>
<proteinExistence type="predicted"/>
<dbReference type="AlphaFoldDB" id="A0A9Q0LLT9"/>
<accession>A0A9Q0LLT9</accession>
<evidence type="ECO:0000313" key="2">
    <source>
        <dbReference type="EMBL" id="KAJ5074986.1"/>
    </source>
</evidence>
<dbReference type="EMBL" id="JAPDFW010000067">
    <property type="protein sequence ID" value="KAJ5074986.1"/>
    <property type="molecule type" value="Genomic_DNA"/>
</dbReference>
<sequence length="128" mass="14535">MAAKSPKYSISKDQHEAAMLMFLMRIYSPPKTSCTTSLPLPTTINSPVLSEQRKSSSKLRPILNENTPTQPANTEILPENIPSNKHSLHLENPTQTQFVLPGRESQGLYLRNSLFVMKNQIRNHERHL</sequence>
<dbReference type="OrthoDB" id="158357at2759"/>
<organism evidence="2 3">
    <name type="scientific">Anaeramoeba ignava</name>
    <name type="common">Anaerobic marine amoeba</name>
    <dbReference type="NCBI Taxonomy" id="1746090"/>
    <lineage>
        <taxon>Eukaryota</taxon>
        <taxon>Metamonada</taxon>
        <taxon>Anaeramoebidae</taxon>
        <taxon>Anaeramoeba</taxon>
    </lineage>
</organism>
<evidence type="ECO:0000256" key="1">
    <source>
        <dbReference type="SAM" id="MobiDB-lite"/>
    </source>
</evidence>
<gene>
    <name evidence="2" type="ORF">M0811_07690</name>
</gene>